<comment type="caution">
    <text evidence="1">The sequence shown here is derived from an EMBL/GenBank/DDBJ whole genome shotgun (WGS) entry which is preliminary data.</text>
</comment>
<name>J9G5U7_9ZZZZ</name>
<organism evidence="1">
    <name type="scientific">gut metagenome</name>
    <dbReference type="NCBI Taxonomy" id="749906"/>
    <lineage>
        <taxon>unclassified sequences</taxon>
        <taxon>metagenomes</taxon>
        <taxon>organismal metagenomes</taxon>
    </lineage>
</organism>
<accession>J9G5U7</accession>
<reference evidence="1" key="1">
    <citation type="journal article" date="2012" name="PLoS ONE">
        <title>Gene sets for utilization of primary and secondary nutrition supplies in the distal gut of endangered iberian lynx.</title>
        <authorList>
            <person name="Alcaide M."/>
            <person name="Messina E."/>
            <person name="Richter M."/>
            <person name="Bargiela R."/>
            <person name="Peplies J."/>
            <person name="Huws S.A."/>
            <person name="Newbold C.J."/>
            <person name="Golyshin P.N."/>
            <person name="Simon M.A."/>
            <person name="Lopez G."/>
            <person name="Yakimov M.M."/>
            <person name="Ferrer M."/>
        </authorList>
    </citation>
    <scope>NUCLEOTIDE SEQUENCE</scope>
</reference>
<feature type="non-terminal residue" evidence="1">
    <location>
        <position position="1"/>
    </location>
</feature>
<dbReference type="AlphaFoldDB" id="J9G5U7"/>
<proteinExistence type="predicted"/>
<evidence type="ECO:0000313" key="1">
    <source>
        <dbReference type="EMBL" id="EJW94889.1"/>
    </source>
</evidence>
<sequence length="23" mass="2791">SVPFGRKGHCNEEQRFKKTQEWV</sequence>
<gene>
    <name evidence="1" type="ORF">EVA_17004</name>
</gene>
<dbReference type="EMBL" id="AMCI01006124">
    <property type="protein sequence ID" value="EJW94889.1"/>
    <property type="molecule type" value="Genomic_DNA"/>
</dbReference>
<protein>
    <submittedName>
        <fullName evidence="1">Uncharacterized protein</fullName>
    </submittedName>
</protein>